<dbReference type="InterPro" id="IPR020846">
    <property type="entry name" value="MFS_dom"/>
</dbReference>
<proteinExistence type="inferred from homology"/>
<evidence type="ECO:0000256" key="9">
    <source>
        <dbReference type="SAM" id="MobiDB-lite"/>
    </source>
</evidence>
<dbReference type="InterPro" id="IPR050549">
    <property type="entry name" value="MFS_Trehalose_Transporter"/>
</dbReference>
<sequence length="517" mass="56538">MGPVPFVMKVEVVRSWLYVPEKSSPLVIANAFKSLYRCGSQSTFSIKLNFKKERWSSPAIPALEGDKNWGNLIEICDDNNGTVKETCKFDGTWGPSQWIGSLVALGALISGPVTGFCVERFGRKTTMLLLSAPFVLGWLLITYAESVAMIYAGRLVTGFCGGAFSLAAPVYIGETSEDSVRGTLGAGFQLMVTVGILFVYVVGDAVSWEWLSLISGFGPLVFLVLMIFPPESPRWLISVGKHTEASESLRWLRGASSSQDVEEELAVIQKSVNESKQQSATFKDLLAPAILKPTLIALALMLFQQLSGVNAVIFYTTEIFLDAGSDLEPALCTIIVGIVQVVATVLSSILMDRAGRKLLLLVSDAAMCLFLVLLGVFFYFKDNDTETAEKIGWLPLVSLIFFIVFFSLGYGPIPWLMMGELLPPHVKGLASAIATSFNWILAFIVTMFFKDLKNGIGAAWCYWLFAIVCAAGTVFVFIFVPETKGKSLDEIQRYFGAPESTPNPQSSNSEKTEEPEP</sequence>
<keyword evidence="13" id="KW-1185">Reference proteome</keyword>
<dbReference type="GO" id="GO:0005886">
    <property type="term" value="C:plasma membrane"/>
    <property type="evidence" value="ECO:0007669"/>
    <property type="project" value="UniProtKB-SubCell"/>
</dbReference>
<protein>
    <recommendedName>
        <fullName evidence="11">Major facilitator superfamily (MFS) profile domain-containing protein</fullName>
    </recommendedName>
</protein>
<dbReference type="FunFam" id="1.20.1250.20:FF:000055">
    <property type="entry name" value="Facilitated trehalose transporter Tret1-2 homolog"/>
    <property type="match status" value="1"/>
</dbReference>
<dbReference type="PROSITE" id="PS00217">
    <property type="entry name" value="SUGAR_TRANSPORT_2"/>
    <property type="match status" value="1"/>
</dbReference>
<evidence type="ECO:0000313" key="13">
    <source>
        <dbReference type="Proteomes" id="UP000708208"/>
    </source>
</evidence>
<reference evidence="12" key="1">
    <citation type="submission" date="2021-06" db="EMBL/GenBank/DDBJ databases">
        <authorList>
            <person name="Hodson N. C."/>
            <person name="Mongue J. A."/>
            <person name="Jaron S. K."/>
        </authorList>
    </citation>
    <scope>NUCLEOTIDE SEQUENCE</scope>
</reference>
<feature type="transmembrane region" description="Helical" evidence="10">
    <location>
        <begin position="98"/>
        <end position="118"/>
    </location>
</feature>
<evidence type="ECO:0000256" key="5">
    <source>
        <dbReference type="ARBA" id="ARBA00023136"/>
    </source>
</evidence>
<keyword evidence="6" id="KW-0325">Glycoprotein</keyword>
<gene>
    <name evidence="12" type="ORF">AFUS01_LOCUS7817</name>
</gene>
<dbReference type="Pfam" id="PF00083">
    <property type="entry name" value="Sugar_tr"/>
    <property type="match status" value="1"/>
</dbReference>
<dbReference type="PANTHER" id="PTHR48021:SF1">
    <property type="entry name" value="GH07001P-RELATED"/>
    <property type="match status" value="1"/>
</dbReference>
<dbReference type="PANTHER" id="PTHR48021">
    <property type="match status" value="1"/>
</dbReference>
<dbReference type="Proteomes" id="UP000708208">
    <property type="component" value="Unassembled WGS sequence"/>
</dbReference>
<dbReference type="AlphaFoldDB" id="A0A8J2NXU4"/>
<organism evidence="12 13">
    <name type="scientific">Allacma fusca</name>
    <dbReference type="NCBI Taxonomy" id="39272"/>
    <lineage>
        <taxon>Eukaryota</taxon>
        <taxon>Metazoa</taxon>
        <taxon>Ecdysozoa</taxon>
        <taxon>Arthropoda</taxon>
        <taxon>Hexapoda</taxon>
        <taxon>Collembola</taxon>
        <taxon>Symphypleona</taxon>
        <taxon>Sminthuridae</taxon>
        <taxon>Allacma</taxon>
    </lineage>
</organism>
<feature type="transmembrane region" description="Helical" evidence="10">
    <location>
        <begin position="429"/>
        <end position="449"/>
    </location>
</feature>
<dbReference type="InterPro" id="IPR005829">
    <property type="entry name" value="Sugar_transporter_CS"/>
</dbReference>
<evidence type="ECO:0000256" key="6">
    <source>
        <dbReference type="ARBA" id="ARBA00023180"/>
    </source>
</evidence>
<dbReference type="CDD" id="cd17358">
    <property type="entry name" value="MFS_GLUT6_8_Class3_like"/>
    <property type="match status" value="1"/>
</dbReference>
<evidence type="ECO:0000256" key="7">
    <source>
        <dbReference type="ARBA" id="ARBA00024348"/>
    </source>
</evidence>
<dbReference type="EMBL" id="CAJVCH010053364">
    <property type="protein sequence ID" value="CAG7718425.1"/>
    <property type="molecule type" value="Genomic_DNA"/>
</dbReference>
<evidence type="ECO:0000259" key="11">
    <source>
        <dbReference type="PROSITE" id="PS50850"/>
    </source>
</evidence>
<dbReference type="InterPro" id="IPR005828">
    <property type="entry name" value="MFS_sugar_transport-like"/>
</dbReference>
<feature type="compositionally biased region" description="Polar residues" evidence="9">
    <location>
        <begin position="500"/>
        <end position="509"/>
    </location>
</feature>
<evidence type="ECO:0000256" key="4">
    <source>
        <dbReference type="ARBA" id="ARBA00022989"/>
    </source>
</evidence>
<dbReference type="OrthoDB" id="6612291at2759"/>
<dbReference type="NCBIfam" id="TIGR00879">
    <property type="entry name" value="SP"/>
    <property type="match status" value="1"/>
</dbReference>
<dbReference type="InterPro" id="IPR003663">
    <property type="entry name" value="Sugar/inositol_transpt"/>
</dbReference>
<evidence type="ECO:0000256" key="8">
    <source>
        <dbReference type="RuleBase" id="RU003346"/>
    </source>
</evidence>
<dbReference type="PROSITE" id="PS00216">
    <property type="entry name" value="SUGAR_TRANSPORT_1"/>
    <property type="match status" value="2"/>
</dbReference>
<comment type="caution">
    <text evidence="12">The sequence shown here is derived from an EMBL/GenBank/DDBJ whole genome shotgun (WGS) entry which is preliminary data.</text>
</comment>
<keyword evidence="2" id="KW-1003">Cell membrane</keyword>
<feature type="region of interest" description="Disordered" evidence="9">
    <location>
        <begin position="496"/>
        <end position="517"/>
    </location>
</feature>
<evidence type="ECO:0000313" key="12">
    <source>
        <dbReference type="EMBL" id="CAG7718425.1"/>
    </source>
</evidence>
<feature type="transmembrane region" description="Helical" evidence="10">
    <location>
        <begin position="125"/>
        <end position="144"/>
    </location>
</feature>
<keyword evidence="3 10" id="KW-0812">Transmembrane</keyword>
<evidence type="ECO:0000256" key="10">
    <source>
        <dbReference type="SAM" id="Phobius"/>
    </source>
</evidence>
<dbReference type="InterPro" id="IPR044775">
    <property type="entry name" value="MFS_ERD6/Tret1-like"/>
</dbReference>
<feature type="transmembrane region" description="Helical" evidence="10">
    <location>
        <begin position="358"/>
        <end position="380"/>
    </location>
</feature>
<comment type="similarity">
    <text evidence="7">Belongs to the major facilitator superfamily. Sugar transporter (TC 2.A.1.1) family. Trehalose transporter subfamily.</text>
</comment>
<evidence type="ECO:0000256" key="2">
    <source>
        <dbReference type="ARBA" id="ARBA00022475"/>
    </source>
</evidence>
<feature type="transmembrane region" description="Helical" evidence="10">
    <location>
        <begin position="295"/>
        <end position="315"/>
    </location>
</feature>
<evidence type="ECO:0000256" key="3">
    <source>
        <dbReference type="ARBA" id="ARBA00022692"/>
    </source>
</evidence>
<feature type="transmembrane region" description="Helical" evidence="10">
    <location>
        <begin position="150"/>
        <end position="172"/>
    </location>
</feature>
<evidence type="ECO:0000256" key="1">
    <source>
        <dbReference type="ARBA" id="ARBA00004651"/>
    </source>
</evidence>
<keyword evidence="5 10" id="KW-0472">Membrane</keyword>
<dbReference type="GO" id="GO:0051119">
    <property type="term" value="F:sugar transmembrane transporter activity"/>
    <property type="evidence" value="ECO:0007669"/>
    <property type="project" value="InterPro"/>
</dbReference>
<accession>A0A8J2NXU4</accession>
<name>A0A8J2NXU4_9HEXA</name>
<feature type="domain" description="Major facilitator superfamily (MFS) profile" evidence="11">
    <location>
        <begin position="1"/>
        <end position="484"/>
    </location>
</feature>
<feature type="transmembrane region" description="Helical" evidence="10">
    <location>
        <begin position="327"/>
        <end position="346"/>
    </location>
</feature>
<feature type="transmembrane region" description="Helical" evidence="10">
    <location>
        <begin position="455"/>
        <end position="480"/>
    </location>
</feature>
<comment type="subcellular location">
    <subcellularLocation>
        <location evidence="1">Cell membrane</location>
        <topology evidence="1">Multi-pass membrane protein</topology>
    </subcellularLocation>
</comment>
<keyword evidence="8" id="KW-0813">Transport</keyword>
<feature type="transmembrane region" description="Helical" evidence="10">
    <location>
        <begin position="184"/>
        <end position="202"/>
    </location>
</feature>
<dbReference type="PROSITE" id="PS50850">
    <property type="entry name" value="MFS"/>
    <property type="match status" value="1"/>
</dbReference>
<feature type="transmembrane region" description="Helical" evidence="10">
    <location>
        <begin position="208"/>
        <end position="228"/>
    </location>
</feature>
<keyword evidence="4 10" id="KW-1133">Transmembrane helix</keyword>
<feature type="transmembrane region" description="Helical" evidence="10">
    <location>
        <begin position="392"/>
        <end position="417"/>
    </location>
</feature>